<protein>
    <submittedName>
        <fullName evidence="5">DNA-binding NarL/FixJ family response regulator</fullName>
    </submittedName>
</protein>
<dbReference type="Gene3D" id="3.40.50.2300">
    <property type="match status" value="1"/>
</dbReference>
<keyword evidence="6" id="KW-1185">Reference proteome</keyword>
<dbReference type="PROSITE" id="PS50043">
    <property type="entry name" value="HTH_LUXR_2"/>
    <property type="match status" value="1"/>
</dbReference>
<organism evidence="5 6">
    <name type="scientific">Amycolatopsis magusensis</name>
    <dbReference type="NCBI Taxonomy" id="882444"/>
    <lineage>
        <taxon>Bacteria</taxon>
        <taxon>Bacillati</taxon>
        <taxon>Actinomycetota</taxon>
        <taxon>Actinomycetes</taxon>
        <taxon>Pseudonocardiales</taxon>
        <taxon>Pseudonocardiaceae</taxon>
        <taxon>Amycolatopsis</taxon>
    </lineage>
</organism>
<dbReference type="GO" id="GO:0003677">
    <property type="term" value="F:DNA binding"/>
    <property type="evidence" value="ECO:0007669"/>
    <property type="project" value="UniProtKB-KW"/>
</dbReference>
<evidence type="ECO:0000256" key="1">
    <source>
        <dbReference type="ARBA" id="ARBA00023015"/>
    </source>
</evidence>
<sequence>MSYVTEGQQAGRSVERSLHLRSFPAFDERPAPRPEVPAAVVVSPVPLIREGMARALEQIFGRVVVHSATDLETATRLAQRIGDGLFWVHEKAYPHLGFVQVFARRRSTRGIVVMLDPGGDRPVPVRVSEAVRAGATVVLDSASPADVLATGLRRAVHGQNYLSPRLRPGFTDATATPSARPPVSPLTVRESQLLRLMAEGLDNRTIGETLNISVETVRTHVKSILKKLVARNRCDAVGRAFRLGIVEPDALPPVRFSA</sequence>
<dbReference type="PROSITE" id="PS00622">
    <property type="entry name" value="HTH_LUXR_1"/>
    <property type="match status" value="1"/>
</dbReference>
<feature type="domain" description="HTH luxR-type" evidence="4">
    <location>
        <begin position="179"/>
        <end position="244"/>
    </location>
</feature>
<dbReference type="PANTHER" id="PTHR44688">
    <property type="entry name" value="DNA-BINDING TRANSCRIPTIONAL ACTIVATOR DEVR_DOSR"/>
    <property type="match status" value="1"/>
</dbReference>
<proteinExistence type="predicted"/>
<evidence type="ECO:0000256" key="2">
    <source>
        <dbReference type="ARBA" id="ARBA00023125"/>
    </source>
</evidence>
<dbReference type="RefSeq" id="WP_209662932.1">
    <property type="nucleotide sequence ID" value="NZ_JAGGMS010000001.1"/>
</dbReference>
<evidence type="ECO:0000313" key="6">
    <source>
        <dbReference type="Proteomes" id="UP000741013"/>
    </source>
</evidence>
<gene>
    <name evidence="5" type="ORF">JOM49_000703</name>
</gene>
<dbReference type="PRINTS" id="PR00038">
    <property type="entry name" value="HTHLUXR"/>
</dbReference>
<dbReference type="InterPro" id="IPR000792">
    <property type="entry name" value="Tscrpt_reg_LuxR_C"/>
</dbReference>
<accession>A0ABS4PIC8</accession>
<dbReference type="Proteomes" id="UP000741013">
    <property type="component" value="Unassembled WGS sequence"/>
</dbReference>
<dbReference type="SMART" id="SM00421">
    <property type="entry name" value="HTH_LUXR"/>
    <property type="match status" value="1"/>
</dbReference>
<keyword evidence="1" id="KW-0805">Transcription regulation</keyword>
<name>A0ABS4PIC8_9PSEU</name>
<dbReference type="PANTHER" id="PTHR44688:SF16">
    <property type="entry name" value="DNA-BINDING TRANSCRIPTIONAL ACTIVATOR DEVR_DOSR"/>
    <property type="match status" value="1"/>
</dbReference>
<dbReference type="Pfam" id="PF00196">
    <property type="entry name" value="GerE"/>
    <property type="match status" value="1"/>
</dbReference>
<keyword evidence="3" id="KW-0804">Transcription</keyword>
<evidence type="ECO:0000313" key="5">
    <source>
        <dbReference type="EMBL" id="MBP2179177.1"/>
    </source>
</evidence>
<dbReference type="CDD" id="cd06170">
    <property type="entry name" value="LuxR_C_like"/>
    <property type="match status" value="1"/>
</dbReference>
<reference evidence="5 6" key="1">
    <citation type="submission" date="2021-03" db="EMBL/GenBank/DDBJ databases">
        <title>Sequencing the genomes of 1000 actinobacteria strains.</title>
        <authorList>
            <person name="Klenk H.-P."/>
        </authorList>
    </citation>
    <scope>NUCLEOTIDE SEQUENCE [LARGE SCALE GENOMIC DNA]</scope>
    <source>
        <strain evidence="5 6">DSM 45510</strain>
    </source>
</reference>
<evidence type="ECO:0000256" key="3">
    <source>
        <dbReference type="ARBA" id="ARBA00023163"/>
    </source>
</evidence>
<dbReference type="SUPFAM" id="SSF46894">
    <property type="entry name" value="C-terminal effector domain of the bipartite response regulators"/>
    <property type="match status" value="1"/>
</dbReference>
<dbReference type="InterPro" id="IPR016032">
    <property type="entry name" value="Sig_transdc_resp-reg_C-effctor"/>
</dbReference>
<keyword evidence="2 5" id="KW-0238">DNA-binding</keyword>
<dbReference type="EMBL" id="JAGGMS010000001">
    <property type="protein sequence ID" value="MBP2179177.1"/>
    <property type="molecule type" value="Genomic_DNA"/>
</dbReference>
<comment type="caution">
    <text evidence="5">The sequence shown here is derived from an EMBL/GenBank/DDBJ whole genome shotgun (WGS) entry which is preliminary data.</text>
</comment>
<evidence type="ECO:0000259" key="4">
    <source>
        <dbReference type="PROSITE" id="PS50043"/>
    </source>
</evidence>